<evidence type="ECO:0000256" key="1">
    <source>
        <dbReference type="SAM" id="SignalP"/>
    </source>
</evidence>
<feature type="signal peptide" evidence="1">
    <location>
        <begin position="1"/>
        <end position="22"/>
    </location>
</feature>
<keyword evidence="1" id="KW-0732">Signal</keyword>
<dbReference type="EMBL" id="JANUAU010000002">
    <property type="protein sequence ID" value="MCS3676902.1"/>
    <property type="molecule type" value="Genomic_DNA"/>
</dbReference>
<sequence>MMMLVAFAIAVAYAYSAAVALAVPGQMVFWEPAPLTDPTGRFQSFRSDQSRFESWTEGGRRATMSP</sequence>
<proteinExistence type="predicted"/>
<dbReference type="Proteomes" id="UP001155144">
    <property type="component" value="Unassembled WGS sequence"/>
</dbReference>
<evidence type="ECO:0000313" key="2">
    <source>
        <dbReference type="EMBL" id="MCS3676902.1"/>
    </source>
</evidence>
<gene>
    <name evidence="4" type="ORF">GGP45_001543</name>
    <name evidence="2" type="ORF">GGP71_000809</name>
    <name evidence="3" type="ORF">GGP82_002055</name>
</gene>
<evidence type="ECO:0000313" key="4">
    <source>
        <dbReference type="EMBL" id="MCS4121201.1"/>
    </source>
</evidence>
<protein>
    <submittedName>
        <fullName evidence="2">Uncharacterized protein</fullName>
    </submittedName>
</protein>
<feature type="chain" id="PRO_5041116503" evidence="1">
    <location>
        <begin position="23"/>
        <end position="66"/>
    </location>
</feature>
<dbReference type="Proteomes" id="UP001155034">
    <property type="component" value="Unassembled WGS sequence"/>
</dbReference>
<dbReference type="EMBL" id="JANTYZ010000005">
    <property type="protein sequence ID" value="MCS3865497.1"/>
    <property type="molecule type" value="Genomic_DNA"/>
</dbReference>
<dbReference type="EMBL" id="JANUBL010000002">
    <property type="protein sequence ID" value="MCS4121201.1"/>
    <property type="molecule type" value="Genomic_DNA"/>
</dbReference>
<organism evidence="2 5">
    <name type="scientific">Salinibacter ruber</name>
    <dbReference type="NCBI Taxonomy" id="146919"/>
    <lineage>
        <taxon>Bacteria</taxon>
        <taxon>Pseudomonadati</taxon>
        <taxon>Rhodothermota</taxon>
        <taxon>Rhodothermia</taxon>
        <taxon>Rhodothermales</taxon>
        <taxon>Salinibacteraceae</taxon>
        <taxon>Salinibacter</taxon>
    </lineage>
</organism>
<evidence type="ECO:0000313" key="5">
    <source>
        <dbReference type="Proteomes" id="UP001155027"/>
    </source>
</evidence>
<comment type="caution">
    <text evidence="2">The sequence shown here is derived from an EMBL/GenBank/DDBJ whole genome shotgun (WGS) entry which is preliminary data.</text>
</comment>
<reference evidence="2" key="1">
    <citation type="submission" date="2022-08" db="EMBL/GenBank/DDBJ databases">
        <title>Genomic Encyclopedia of Type Strains, Phase V (KMG-V): Genome sequencing to study the core and pangenomes of soil and plant-associated prokaryotes.</title>
        <authorList>
            <person name="Whitman W."/>
        </authorList>
    </citation>
    <scope>NUCLEOTIDE SEQUENCE</scope>
    <source>
        <strain evidence="2">0</strain>
        <strain evidence="3">SP2016B</strain>
        <strain evidence="4">SP3026</strain>
    </source>
</reference>
<dbReference type="AlphaFoldDB" id="A0A9X2PWW2"/>
<dbReference type="Proteomes" id="UP001155027">
    <property type="component" value="Unassembled WGS sequence"/>
</dbReference>
<evidence type="ECO:0000313" key="3">
    <source>
        <dbReference type="EMBL" id="MCS3865497.1"/>
    </source>
</evidence>
<name>A0A9X2PWW2_9BACT</name>
<accession>A0A9X2PWW2</accession>